<evidence type="ECO:0000256" key="1">
    <source>
        <dbReference type="SAM" id="MobiDB-lite"/>
    </source>
</evidence>
<keyword evidence="3" id="KW-1185">Reference proteome</keyword>
<name>A0A9D4N4A4_DREPO</name>
<gene>
    <name evidence="2" type="ORF">DPMN_011547</name>
</gene>
<feature type="compositionally biased region" description="Basic and acidic residues" evidence="1">
    <location>
        <begin position="10"/>
        <end position="27"/>
    </location>
</feature>
<evidence type="ECO:0000313" key="2">
    <source>
        <dbReference type="EMBL" id="KAH3887530.1"/>
    </source>
</evidence>
<protein>
    <submittedName>
        <fullName evidence="2">Uncharacterized protein</fullName>
    </submittedName>
</protein>
<dbReference type="EMBL" id="JAIWYP010000001">
    <property type="protein sequence ID" value="KAH3887530.1"/>
    <property type="molecule type" value="Genomic_DNA"/>
</dbReference>
<sequence length="66" mass="7502">MHCFRGSFHYGDEPSAKRAQRETRGQKTESGIYIPSIRGFMDDLTLSTSTHVKARWMLKALTDVAL</sequence>
<dbReference type="AlphaFoldDB" id="A0A9D4N4A4"/>
<comment type="caution">
    <text evidence="2">The sequence shown here is derived from an EMBL/GenBank/DDBJ whole genome shotgun (WGS) entry which is preliminary data.</text>
</comment>
<evidence type="ECO:0000313" key="3">
    <source>
        <dbReference type="Proteomes" id="UP000828390"/>
    </source>
</evidence>
<accession>A0A9D4N4A4</accession>
<organism evidence="2 3">
    <name type="scientific">Dreissena polymorpha</name>
    <name type="common">Zebra mussel</name>
    <name type="synonym">Mytilus polymorpha</name>
    <dbReference type="NCBI Taxonomy" id="45954"/>
    <lineage>
        <taxon>Eukaryota</taxon>
        <taxon>Metazoa</taxon>
        <taxon>Spiralia</taxon>
        <taxon>Lophotrochozoa</taxon>
        <taxon>Mollusca</taxon>
        <taxon>Bivalvia</taxon>
        <taxon>Autobranchia</taxon>
        <taxon>Heteroconchia</taxon>
        <taxon>Euheterodonta</taxon>
        <taxon>Imparidentia</taxon>
        <taxon>Neoheterodontei</taxon>
        <taxon>Myida</taxon>
        <taxon>Dreissenoidea</taxon>
        <taxon>Dreissenidae</taxon>
        <taxon>Dreissena</taxon>
    </lineage>
</organism>
<proteinExistence type="predicted"/>
<reference evidence="2" key="2">
    <citation type="submission" date="2020-11" db="EMBL/GenBank/DDBJ databases">
        <authorList>
            <person name="McCartney M.A."/>
            <person name="Auch B."/>
            <person name="Kono T."/>
            <person name="Mallez S."/>
            <person name="Becker A."/>
            <person name="Gohl D.M."/>
            <person name="Silverstein K.A.T."/>
            <person name="Koren S."/>
            <person name="Bechman K.B."/>
            <person name="Herman A."/>
            <person name="Abrahante J.E."/>
            <person name="Garbe J."/>
        </authorList>
    </citation>
    <scope>NUCLEOTIDE SEQUENCE</scope>
    <source>
        <strain evidence="2">Duluth1</strain>
        <tissue evidence="2">Whole animal</tissue>
    </source>
</reference>
<dbReference type="Proteomes" id="UP000828390">
    <property type="component" value="Unassembled WGS sequence"/>
</dbReference>
<reference evidence="2" key="1">
    <citation type="journal article" date="2019" name="bioRxiv">
        <title>The Genome of the Zebra Mussel, Dreissena polymorpha: A Resource for Invasive Species Research.</title>
        <authorList>
            <person name="McCartney M.A."/>
            <person name="Auch B."/>
            <person name="Kono T."/>
            <person name="Mallez S."/>
            <person name="Zhang Y."/>
            <person name="Obille A."/>
            <person name="Becker A."/>
            <person name="Abrahante J.E."/>
            <person name="Garbe J."/>
            <person name="Badalamenti J.P."/>
            <person name="Herman A."/>
            <person name="Mangelson H."/>
            <person name="Liachko I."/>
            <person name="Sullivan S."/>
            <person name="Sone E.D."/>
            <person name="Koren S."/>
            <person name="Silverstein K.A.T."/>
            <person name="Beckman K.B."/>
            <person name="Gohl D.M."/>
        </authorList>
    </citation>
    <scope>NUCLEOTIDE SEQUENCE</scope>
    <source>
        <strain evidence="2">Duluth1</strain>
        <tissue evidence="2">Whole animal</tissue>
    </source>
</reference>
<feature type="region of interest" description="Disordered" evidence="1">
    <location>
        <begin position="1"/>
        <end position="30"/>
    </location>
</feature>